<dbReference type="OrthoDB" id="495783at2"/>
<sequence>MHDSSAHSKPRIAISACLTGHSVRYNGGHKASDLCRMQLEEHFDWLPVCPEVAIGLGVPRDPIRLVGDPEQPEVVGTRNPGMDLTGPLRSYGEQMAAELDDICGYIFMQKSPSCGLERVKVYQDNGHPAFHGGRGVYAQAFCARRPDLPVEEEGRLHDPVLRENFISRVYAYADWQRLLAEGLSRGALVRFHSRYKYLLMANNPQAYRSLGRLLGSMSKDDDPQSIGPRYFSQLMQALRRCASRGTHCNVLQHLSGYFKDILTRQDKAELQAIIGQYQQGVVPLVVPLTLLKHHLRKHPDPYLQQQAYLQPHPESLGLRNAV</sequence>
<gene>
    <name evidence="1" type="ORF">EFK07_27415</name>
</gene>
<dbReference type="InterPro" id="IPR017087">
    <property type="entry name" value="UCP037004"/>
</dbReference>
<evidence type="ECO:0000313" key="2">
    <source>
        <dbReference type="Proteomes" id="UP000278162"/>
    </source>
</evidence>
<dbReference type="AlphaFoldDB" id="A0A059UVX6"/>
<dbReference type="Proteomes" id="UP000278162">
    <property type="component" value="Unassembled WGS sequence"/>
</dbReference>
<dbReference type="InterPro" id="IPR007553">
    <property type="entry name" value="2-thiour_desulf"/>
</dbReference>
<dbReference type="PIRSF" id="PIRSF037004">
    <property type="entry name" value="UCP037004"/>
    <property type="match status" value="1"/>
</dbReference>
<dbReference type="Pfam" id="PF08349">
    <property type="entry name" value="DUF1722"/>
    <property type="match status" value="1"/>
</dbReference>
<dbReference type="PANTHER" id="PTHR30087">
    <property type="entry name" value="INNER MEMBRANE PROTEIN"/>
    <property type="match status" value="1"/>
</dbReference>
<dbReference type="GeneID" id="97166293"/>
<dbReference type="EMBL" id="RJAI01000085">
    <property type="protein sequence ID" value="RNF81227.1"/>
    <property type="molecule type" value="Genomic_DNA"/>
</dbReference>
<dbReference type="RefSeq" id="WP_038408696.1">
    <property type="nucleotide sequence ID" value="NZ_CP007620.1"/>
</dbReference>
<protein>
    <submittedName>
        <fullName evidence="1">DUF1722 domain-containing protein</fullName>
    </submittedName>
</protein>
<reference evidence="1 2" key="1">
    <citation type="submission" date="2018-10" db="EMBL/GenBank/DDBJ databases">
        <title>An outbreak of IMP-63 producing strain in France.</title>
        <authorList>
            <person name="Bour M."/>
            <person name="Liapis E."/>
            <person name="Plesiat P."/>
        </authorList>
    </citation>
    <scope>NUCLEOTIDE SEQUENCE [LARGE SCALE GENOMIC DNA]</scope>
    <source>
        <strain evidence="1 2">12917</strain>
    </source>
</reference>
<dbReference type="Pfam" id="PF04463">
    <property type="entry name" value="2-thiour_desulf"/>
    <property type="match status" value="1"/>
</dbReference>
<dbReference type="PANTHER" id="PTHR30087:SF0">
    <property type="entry name" value="INNER MEMBRANE PROTEIN"/>
    <property type="match status" value="1"/>
</dbReference>
<evidence type="ECO:0000313" key="1">
    <source>
        <dbReference type="EMBL" id="RNF81227.1"/>
    </source>
</evidence>
<name>A0A059UVX6_PSEPU</name>
<accession>A0A059UVX6</accession>
<dbReference type="InterPro" id="IPR013560">
    <property type="entry name" value="DUF1722"/>
</dbReference>
<dbReference type="KEGG" id="ppud:DW66_0760"/>
<organism evidence="1 2">
    <name type="scientific">Pseudomonas putida</name>
    <name type="common">Arthrobacter siderocapsulatus</name>
    <dbReference type="NCBI Taxonomy" id="303"/>
    <lineage>
        <taxon>Bacteria</taxon>
        <taxon>Pseudomonadati</taxon>
        <taxon>Pseudomonadota</taxon>
        <taxon>Gammaproteobacteria</taxon>
        <taxon>Pseudomonadales</taxon>
        <taxon>Pseudomonadaceae</taxon>
        <taxon>Pseudomonas</taxon>
    </lineage>
</organism>
<comment type="caution">
    <text evidence="1">The sequence shown here is derived from an EMBL/GenBank/DDBJ whole genome shotgun (WGS) entry which is preliminary data.</text>
</comment>
<proteinExistence type="predicted"/>